<keyword evidence="3" id="KW-1185">Reference proteome</keyword>
<proteinExistence type="predicted"/>
<evidence type="ECO:0000313" key="2">
    <source>
        <dbReference type="EMBL" id="VDK80790.1"/>
    </source>
</evidence>
<reference evidence="2 3" key="2">
    <citation type="submission" date="2018-11" db="EMBL/GenBank/DDBJ databases">
        <authorList>
            <consortium name="Pathogen Informatics"/>
        </authorList>
    </citation>
    <scope>NUCLEOTIDE SEQUENCE [LARGE SCALE GENOMIC DNA]</scope>
</reference>
<protein>
    <submittedName>
        <fullName evidence="4">Myosin_tail_1 domain-containing protein</fullName>
    </submittedName>
</protein>
<reference evidence="4" key="1">
    <citation type="submission" date="2017-02" db="UniProtKB">
        <authorList>
            <consortium name="WormBaseParasite"/>
        </authorList>
    </citation>
    <scope>IDENTIFICATION</scope>
</reference>
<dbReference type="Proteomes" id="UP000267096">
    <property type="component" value="Unassembled WGS sequence"/>
</dbReference>
<sequence length="141" mass="16313">MKGKAELLRAKKNLESEINMQIDEEQRNREEFRENYLSAEKRLALAQSEKEDIQANIMQTERLKKQQEAELAECKQQSSELTTRNANLKAAKKKLEAEMQLIRGELDETLNELKASEERSKKANADAARLGEELRQEQEHG</sequence>
<dbReference type="Gene3D" id="1.20.5.370">
    <property type="match status" value="2"/>
</dbReference>
<dbReference type="EMBL" id="UYRR01041232">
    <property type="protein sequence ID" value="VDK80790.1"/>
    <property type="molecule type" value="Genomic_DNA"/>
</dbReference>
<organism evidence="4">
    <name type="scientific">Anisakis simplex</name>
    <name type="common">Herring worm</name>
    <dbReference type="NCBI Taxonomy" id="6269"/>
    <lineage>
        <taxon>Eukaryota</taxon>
        <taxon>Metazoa</taxon>
        <taxon>Ecdysozoa</taxon>
        <taxon>Nematoda</taxon>
        <taxon>Chromadorea</taxon>
        <taxon>Rhabditida</taxon>
        <taxon>Spirurina</taxon>
        <taxon>Ascaridomorpha</taxon>
        <taxon>Ascaridoidea</taxon>
        <taxon>Anisakidae</taxon>
        <taxon>Anisakis</taxon>
        <taxon>Anisakis simplex complex</taxon>
    </lineage>
</organism>
<evidence type="ECO:0000313" key="3">
    <source>
        <dbReference type="Proteomes" id="UP000267096"/>
    </source>
</evidence>
<feature type="region of interest" description="Disordered" evidence="1">
    <location>
        <begin position="116"/>
        <end position="141"/>
    </location>
</feature>
<dbReference type="AlphaFoldDB" id="A0A0M3KKJ3"/>
<dbReference type="InterPro" id="IPR014751">
    <property type="entry name" value="XRCC4-like_C"/>
</dbReference>
<dbReference type="WBParaSite" id="ASIM_0002152401-mRNA-1">
    <property type="protein sequence ID" value="ASIM_0002152401-mRNA-1"/>
    <property type="gene ID" value="ASIM_0002152401"/>
</dbReference>
<gene>
    <name evidence="2" type="ORF">ASIM_LOCUS20891</name>
</gene>
<dbReference type="OrthoDB" id="6108017at2759"/>
<evidence type="ECO:0000256" key="1">
    <source>
        <dbReference type="SAM" id="MobiDB-lite"/>
    </source>
</evidence>
<dbReference type="FunFam" id="1.20.5.370:FF:000010">
    <property type="entry name" value="Myosin heavy chain, isoform G"/>
    <property type="match status" value="1"/>
</dbReference>
<name>A0A0M3KKJ3_ANISI</name>
<evidence type="ECO:0000313" key="4">
    <source>
        <dbReference type="WBParaSite" id="ASIM_0002152401-mRNA-1"/>
    </source>
</evidence>
<accession>A0A0M3KKJ3</accession>